<organism evidence="3 4">
    <name type="scientific">Planctomyces bekefii</name>
    <dbReference type="NCBI Taxonomy" id="1653850"/>
    <lineage>
        <taxon>Bacteria</taxon>
        <taxon>Pseudomonadati</taxon>
        <taxon>Planctomycetota</taxon>
        <taxon>Planctomycetia</taxon>
        <taxon>Planctomycetales</taxon>
        <taxon>Planctomycetaceae</taxon>
        <taxon>Planctomyces</taxon>
    </lineage>
</organism>
<accession>A0A5C6MBL1</accession>
<protein>
    <submittedName>
        <fullName evidence="3">Uncharacterized protein</fullName>
    </submittedName>
</protein>
<reference evidence="3 4" key="1">
    <citation type="submission" date="2019-08" db="EMBL/GenBank/DDBJ databases">
        <title>100 year-old enigma solved: identification of Planctomyces bekefii, the type genus and species of the phylum Planctomycetes.</title>
        <authorList>
            <person name="Svetlana D.N."/>
            <person name="Overmann J."/>
        </authorList>
    </citation>
    <scope>NUCLEOTIDE SEQUENCE [LARGE SCALE GENOMIC DNA]</scope>
    <source>
        <strain evidence="3">Phe10_nw2017</strain>
    </source>
</reference>
<keyword evidence="4" id="KW-1185">Reference proteome</keyword>
<keyword evidence="2" id="KW-0812">Transmembrane</keyword>
<dbReference type="Proteomes" id="UP000321083">
    <property type="component" value="Unassembled WGS sequence"/>
</dbReference>
<gene>
    <name evidence="3" type="ORF">E3A20_04390</name>
</gene>
<evidence type="ECO:0000256" key="1">
    <source>
        <dbReference type="SAM" id="MobiDB-lite"/>
    </source>
</evidence>
<evidence type="ECO:0000313" key="4">
    <source>
        <dbReference type="Proteomes" id="UP000321083"/>
    </source>
</evidence>
<evidence type="ECO:0000256" key="2">
    <source>
        <dbReference type="SAM" id="Phobius"/>
    </source>
</evidence>
<dbReference type="AlphaFoldDB" id="A0A5C6MBL1"/>
<proteinExistence type="predicted"/>
<feature type="transmembrane region" description="Helical" evidence="2">
    <location>
        <begin position="105"/>
        <end position="131"/>
    </location>
</feature>
<comment type="caution">
    <text evidence="3">The sequence shown here is derived from an EMBL/GenBank/DDBJ whole genome shotgun (WGS) entry which is preliminary data.</text>
</comment>
<feature type="region of interest" description="Disordered" evidence="1">
    <location>
        <begin position="1"/>
        <end position="21"/>
    </location>
</feature>
<evidence type="ECO:0000313" key="3">
    <source>
        <dbReference type="EMBL" id="TWW11747.1"/>
    </source>
</evidence>
<name>A0A5C6MBL1_9PLAN</name>
<feature type="transmembrane region" description="Helical" evidence="2">
    <location>
        <begin position="70"/>
        <end position="93"/>
    </location>
</feature>
<sequence>MNDVGVDSPFAPPSTDDRGLQVDRPATWFQLEDTVVVCGRELRLPAYCLVSGESVSLSEPLQLKVVAGTAWSASLLAAILLGVIAMAFGGWLAGSALQNLGVTNLWIGGSLFAIGGAFLVGSLVLTARLTFVQVTAGLTPDRFFWKNWLELWPATILLFIPGMQSDNAAIWGGAALPVELAAFVFYRWMLRGTFLKARQRESGLFVLSGFSEVYLTRLRSVANAYPANTAENS</sequence>
<reference evidence="3 4" key="2">
    <citation type="submission" date="2019-08" db="EMBL/GenBank/DDBJ databases">
        <authorList>
            <person name="Henke P."/>
        </authorList>
    </citation>
    <scope>NUCLEOTIDE SEQUENCE [LARGE SCALE GENOMIC DNA]</scope>
    <source>
        <strain evidence="3">Phe10_nw2017</strain>
    </source>
</reference>
<keyword evidence="2" id="KW-0472">Membrane</keyword>
<feature type="transmembrane region" description="Helical" evidence="2">
    <location>
        <begin position="168"/>
        <end position="190"/>
    </location>
</feature>
<keyword evidence="2" id="KW-1133">Transmembrane helix</keyword>
<dbReference type="EMBL" id="SRHE01000051">
    <property type="protein sequence ID" value="TWW11747.1"/>
    <property type="molecule type" value="Genomic_DNA"/>
</dbReference>